<dbReference type="Proteomes" id="UP000094960">
    <property type="component" value="Chromosome"/>
</dbReference>
<dbReference type="Gene3D" id="3.40.1090.10">
    <property type="entry name" value="Cytosolic phospholipase A2 catalytic domain"/>
    <property type="match status" value="1"/>
</dbReference>
<dbReference type="InterPro" id="IPR019894">
    <property type="entry name" value="Patatin-related_protein"/>
</dbReference>
<dbReference type="RefSeq" id="WP_069777007.1">
    <property type="nucleotide sequence ID" value="NZ_CP017248.1"/>
</dbReference>
<keyword evidence="5" id="KW-1185">Reference proteome</keyword>
<dbReference type="SUPFAM" id="SSF52151">
    <property type="entry name" value="FabD/lysophospholipase-like"/>
    <property type="match status" value="1"/>
</dbReference>
<evidence type="ECO:0000256" key="2">
    <source>
        <dbReference type="PROSITE-ProRule" id="PRU01161"/>
    </source>
</evidence>
<evidence type="ECO:0000313" key="5">
    <source>
        <dbReference type="Proteomes" id="UP000094960"/>
    </source>
</evidence>
<evidence type="ECO:0000313" key="4">
    <source>
        <dbReference type="EMBL" id="AOR30354.1"/>
    </source>
</evidence>
<feature type="domain" description="PNPLA" evidence="3">
    <location>
        <begin position="17"/>
        <end position="260"/>
    </location>
</feature>
<dbReference type="NCBIfam" id="TIGR03607">
    <property type="entry name" value="patatin-like protein"/>
    <property type="match status" value="1"/>
</dbReference>
<proteinExistence type="predicted"/>
<dbReference type="GO" id="GO:0016787">
    <property type="term" value="F:hydrolase activity"/>
    <property type="evidence" value="ECO:0007669"/>
    <property type="project" value="UniProtKB-UniRule"/>
</dbReference>
<evidence type="ECO:0000259" key="3">
    <source>
        <dbReference type="PROSITE" id="PS51635"/>
    </source>
</evidence>
<keyword evidence="2" id="KW-0378">Hydrolase</keyword>
<feature type="active site" description="Proton acceptor" evidence="2">
    <location>
        <position position="247"/>
    </location>
</feature>
<dbReference type="EMBL" id="CP017248">
    <property type="protein sequence ID" value="AOR30354.1"/>
    <property type="molecule type" value="Genomic_DNA"/>
</dbReference>
<organism evidence="4 5">
    <name type="scientific">Streptomyces fodineus</name>
    <dbReference type="NCBI Taxonomy" id="1904616"/>
    <lineage>
        <taxon>Bacteria</taxon>
        <taxon>Bacillati</taxon>
        <taxon>Actinomycetota</taxon>
        <taxon>Actinomycetes</taxon>
        <taxon>Kitasatosporales</taxon>
        <taxon>Streptomycetaceae</taxon>
        <taxon>Streptomyces</taxon>
    </lineage>
</organism>
<comment type="caution">
    <text evidence="2">Lacks conserved residue(s) required for the propagation of feature annotation.</text>
</comment>
<sequence length="850" mass="89820">MNDTSTQLTPVELRLAAVFTGGVSLAVWMGGVAREMNLLTQAHANATDGGQVRAKYRELLELLRLDVRLDVLSGTSAGGINAACLGLANARGSDLGGLRDLWLDEGALGGLLRSPSEPAPPSLLKGDDVLLTGLRKALEGLPSPHGAASPTHVFITTTLLDGVQRTFRDDYGTAVRDVDHHGLFTFAPEDLAKDGVQDALALAARASASFPVAFEPAYVPVGTARPASHPDMSAYLAAGCATQFCADGGLLANRPLGPALQAIFDRPAGKEVRRVLTYVVPCVGTPPVRHAAQATGVPGMGPALLRDLDAALSQTVSGELKALADHNDRVTARRRREEWLVRLVPPDDATTEDEMYAQYRDGWIHDHARSAAQRNLARTTGRRARNQRPAGYGSDLEDLAHTIGAALRANIPMTLPAPDAPDLYGTLARFGLAPLDGARATVLGVLHDARGKASPGIRGTLDGLAAQVLENAGNRPGQGPGQSVTAVGDLLELPSGRGGPDPLPVDAALEEAYGRIEATARQWAQSWQQLAQIVLAARKSLVEPGLAGPLLAFLAAPVASAPAPAGTVARRLFFLQTAQRIFSPGELVAPQTVELVQVSADTRTLLDPRSLAADKLTGLQLHHFGAFYKRSWRANDWMWGRLDGAGWLVHILLSPQRLSQLARTRAAGDDARDFVLGELARIAGELPESQGDAIRDELAFLGAPSAHRCGSSLPLTSLWVARALQRLIAAEELPCVALQAKRDREAGAAPEATEFERDCGQPTVTAADAERLLNECRVSEQTFAAEVGTPLLTRTLVQTAGVAVNAALAATAGREGPRILLSGMRGALRLAHTALRAALLGDRAWRSSAS</sequence>
<dbReference type="InterPro" id="IPR002641">
    <property type="entry name" value="PNPLA_dom"/>
</dbReference>
<keyword evidence="2" id="KW-0442">Lipid degradation</keyword>
<gene>
    <name evidence="4" type="ORF">BFF78_04155</name>
</gene>
<name>A0A1D7Y467_9ACTN</name>
<dbReference type="AlphaFoldDB" id="A0A1D7Y467"/>
<protein>
    <recommendedName>
        <fullName evidence="3">PNPLA domain-containing protein</fullName>
    </recommendedName>
</protein>
<feature type="active site" description="Nucleophile" evidence="2">
    <location>
        <position position="76"/>
    </location>
</feature>
<dbReference type="KEGG" id="spun:BFF78_04155"/>
<reference evidence="5" key="1">
    <citation type="submission" date="2016-09" db="EMBL/GenBank/DDBJ databases">
        <title>Streptomyces puniciscabiei strain:TW1S1 Genome sequencing and assembly.</title>
        <authorList>
            <person name="Kim M.-K."/>
            <person name="Kim S.B."/>
        </authorList>
    </citation>
    <scope>NUCLEOTIDE SEQUENCE [LARGE SCALE GENOMIC DNA]</scope>
    <source>
        <strain evidence="5">TW1S1</strain>
    </source>
</reference>
<dbReference type="Pfam" id="PF11856">
    <property type="entry name" value="DUF3376"/>
    <property type="match status" value="1"/>
</dbReference>
<evidence type="ECO:0000256" key="1">
    <source>
        <dbReference type="ARBA" id="ARBA00023098"/>
    </source>
</evidence>
<dbReference type="Pfam" id="PF01734">
    <property type="entry name" value="Patatin"/>
    <property type="match status" value="1"/>
</dbReference>
<keyword evidence="1 2" id="KW-0443">Lipid metabolism</keyword>
<feature type="short sequence motif" description="DGA/G" evidence="2">
    <location>
        <begin position="247"/>
        <end position="249"/>
    </location>
</feature>
<accession>A0A1D7Y467</accession>
<dbReference type="GO" id="GO:0016042">
    <property type="term" value="P:lipid catabolic process"/>
    <property type="evidence" value="ECO:0007669"/>
    <property type="project" value="UniProtKB-UniRule"/>
</dbReference>
<feature type="short sequence motif" description="GXSXG" evidence="2">
    <location>
        <begin position="74"/>
        <end position="78"/>
    </location>
</feature>
<dbReference type="InterPro" id="IPR024282">
    <property type="entry name" value="DUF3376"/>
</dbReference>
<dbReference type="PROSITE" id="PS51635">
    <property type="entry name" value="PNPLA"/>
    <property type="match status" value="1"/>
</dbReference>
<dbReference type="InterPro" id="IPR016035">
    <property type="entry name" value="Acyl_Trfase/lysoPLipase"/>
</dbReference>